<dbReference type="SUPFAM" id="SSF54909">
    <property type="entry name" value="Dimeric alpha+beta barrel"/>
    <property type="match status" value="1"/>
</dbReference>
<protein>
    <recommendedName>
        <fullName evidence="2">YCII-related domain-containing protein</fullName>
    </recommendedName>
</protein>
<dbReference type="Pfam" id="PF03795">
    <property type="entry name" value="YCII"/>
    <property type="match status" value="1"/>
</dbReference>
<feature type="domain" description="YCII-related" evidence="2">
    <location>
        <begin position="4"/>
        <end position="86"/>
    </location>
</feature>
<keyword evidence="4" id="KW-1185">Reference proteome</keyword>
<dbReference type="InterPro" id="IPR005545">
    <property type="entry name" value="YCII"/>
</dbReference>
<dbReference type="EMBL" id="LDTZ01000013">
    <property type="protein sequence ID" value="KNA93063.1"/>
    <property type="molecule type" value="Genomic_DNA"/>
</dbReference>
<dbReference type="RefSeq" id="WP_049697155.1">
    <property type="nucleotide sequence ID" value="NZ_CBDRLS010000003.1"/>
</dbReference>
<dbReference type="InterPro" id="IPR011008">
    <property type="entry name" value="Dimeric_a/b-barrel"/>
</dbReference>
<comment type="caution">
    <text evidence="3">The sequence shown here is derived from an EMBL/GenBank/DDBJ whole genome shotgun (WGS) entry which is preliminary data.</text>
</comment>
<evidence type="ECO:0000313" key="4">
    <source>
        <dbReference type="Proteomes" id="UP000037247"/>
    </source>
</evidence>
<comment type="similarity">
    <text evidence="1">Belongs to the YciI family.</text>
</comment>
<sequence length="94" mass="10413">MAIFAVHYTYGPAKAAVRDQHRPLHREWLAEEFKAGNVLMTGPYPDGSGALILIRGTDLDEAEAFIANDPFNAHQAIDGVRVVEWTQVYGPFAE</sequence>
<dbReference type="Gene3D" id="3.30.70.1060">
    <property type="entry name" value="Dimeric alpha+beta barrel"/>
    <property type="match status" value="1"/>
</dbReference>
<evidence type="ECO:0000256" key="1">
    <source>
        <dbReference type="ARBA" id="ARBA00007689"/>
    </source>
</evidence>
<gene>
    <name evidence="3" type="ORF">ABW18_00985</name>
</gene>
<reference evidence="3 4" key="1">
    <citation type="submission" date="2015-05" db="EMBL/GenBank/DDBJ databases">
        <title>Draft genome sequence of the bacterium Gordonia jacobaea a new member of the Gordonia genus.</title>
        <authorList>
            <person name="Jimenez-Galisteo G."/>
            <person name="Dominguez A."/>
            <person name="Munoz E."/>
            <person name="Vinas M."/>
        </authorList>
    </citation>
    <scope>NUCLEOTIDE SEQUENCE [LARGE SCALE GENOMIC DNA]</scope>
    <source>
        <strain evidence="4">mv1</strain>
    </source>
</reference>
<dbReference type="Proteomes" id="UP000037247">
    <property type="component" value="Unassembled WGS sequence"/>
</dbReference>
<proteinExistence type="inferred from homology"/>
<name>A0ABR5IHA6_9ACTN</name>
<evidence type="ECO:0000259" key="2">
    <source>
        <dbReference type="Pfam" id="PF03795"/>
    </source>
</evidence>
<accession>A0ABR5IHA6</accession>
<organism evidence="3 4">
    <name type="scientific">Gordonia jacobaea</name>
    <dbReference type="NCBI Taxonomy" id="122202"/>
    <lineage>
        <taxon>Bacteria</taxon>
        <taxon>Bacillati</taxon>
        <taxon>Actinomycetota</taxon>
        <taxon>Actinomycetes</taxon>
        <taxon>Mycobacteriales</taxon>
        <taxon>Gordoniaceae</taxon>
        <taxon>Gordonia</taxon>
    </lineage>
</organism>
<evidence type="ECO:0000313" key="3">
    <source>
        <dbReference type="EMBL" id="KNA93063.1"/>
    </source>
</evidence>